<dbReference type="EMBL" id="ACYH01000033">
    <property type="protein sequence ID" value="EEV20452.1"/>
    <property type="molecule type" value="Genomic_DNA"/>
</dbReference>
<evidence type="ECO:0000313" key="2">
    <source>
        <dbReference type="Proteomes" id="UP000004509"/>
    </source>
</evidence>
<comment type="caution">
    <text evidence="1">The sequence shown here is derived from an EMBL/GenBank/DDBJ whole genome shotgun (WGS) entry which is preliminary data.</text>
</comment>
<evidence type="ECO:0000313" key="1">
    <source>
        <dbReference type="EMBL" id="EEV20452.1"/>
    </source>
</evidence>
<organism evidence="1 2">
    <name type="scientific">Treponema vincentii ATCC 35580</name>
    <dbReference type="NCBI Taxonomy" id="596324"/>
    <lineage>
        <taxon>Bacteria</taxon>
        <taxon>Pseudomonadati</taxon>
        <taxon>Spirochaetota</taxon>
        <taxon>Spirochaetia</taxon>
        <taxon>Spirochaetales</taxon>
        <taxon>Treponemataceae</taxon>
        <taxon>Treponema</taxon>
    </lineage>
</organism>
<name>C8PQ76_9SPIR</name>
<proteinExistence type="predicted"/>
<protein>
    <submittedName>
        <fullName evidence="1">Uncharacterized protein</fullName>
    </submittedName>
</protein>
<sequence length="42" mass="4805">MSFEICGHLLRCYEKINPQRIKDTPAVNFFPRLESAPPISKG</sequence>
<reference evidence="1 2" key="1">
    <citation type="submission" date="2009-07" db="EMBL/GenBank/DDBJ databases">
        <authorList>
            <person name="Madupu R."/>
            <person name="Sebastian Y."/>
            <person name="Durkin A.S."/>
            <person name="Torralba M."/>
            <person name="Methe B."/>
            <person name="Sutton G.G."/>
            <person name="Strausberg R.L."/>
            <person name="Nelson K.E."/>
        </authorList>
    </citation>
    <scope>NUCLEOTIDE SEQUENCE [LARGE SCALE GENOMIC DNA]</scope>
    <source>
        <strain evidence="1 2">ATCC 35580</strain>
    </source>
</reference>
<accession>C8PQ76</accession>
<dbReference type="Proteomes" id="UP000004509">
    <property type="component" value="Unassembled WGS sequence"/>
</dbReference>
<dbReference type="AlphaFoldDB" id="C8PQ76"/>
<dbReference type="STRING" id="596324.TREVI0001_0444"/>
<gene>
    <name evidence="1" type="ORF">TREVI0001_0444</name>
</gene>